<dbReference type="Proteomes" id="UP000735302">
    <property type="component" value="Unassembled WGS sequence"/>
</dbReference>
<dbReference type="AlphaFoldDB" id="A0AAV4A4T3"/>
<organism evidence="1 2">
    <name type="scientific">Plakobranchus ocellatus</name>
    <dbReference type="NCBI Taxonomy" id="259542"/>
    <lineage>
        <taxon>Eukaryota</taxon>
        <taxon>Metazoa</taxon>
        <taxon>Spiralia</taxon>
        <taxon>Lophotrochozoa</taxon>
        <taxon>Mollusca</taxon>
        <taxon>Gastropoda</taxon>
        <taxon>Heterobranchia</taxon>
        <taxon>Euthyneura</taxon>
        <taxon>Panpulmonata</taxon>
        <taxon>Sacoglossa</taxon>
        <taxon>Placobranchoidea</taxon>
        <taxon>Plakobranchidae</taxon>
        <taxon>Plakobranchus</taxon>
    </lineage>
</organism>
<protein>
    <submittedName>
        <fullName evidence="1">THAP domain-containing protein 9</fullName>
    </submittedName>
</protein>
<dbReference type="EMBL" id="BLXT01003538">
    <property type="protein sequence ID" value="GFO01713.1"/>
    <property type="molecule type" value="Genomic_DNA"/>
</dbReference>
<keyword evidence="2" id="KW-1185">Reference proteome</keyword>
<name>A0AAV4A4T3_9GAST</name>
<gene>
    <name evidence="1" type="ORF">PoB_002821800</name>
</gene>
<evidence type="ECO:0000313" key="1">
    <source>
        <dbReference type="EMBL" id="GFO01713.1"/>
    </source>
</evidence>
<comment type="caution">
    <text evidence="1">The sequence shown here is derived from an EMBL/GenBank/DDBJ whole genome shotgun (WGS) entry which is preliminary data.</text>
</comment>
<evidence type="ECO:0000313" key="2">
    <source>
        <dbReference type="Proteomes" id="UP000735302"/>
    </source>
</evidence>
<accession>A0AAV4A4T3</accession>
<proteinExistence type="predicted"/>
<reference evidence="1 2" key="1">
    <citation type="journal article" date="2021" name="Elife">
        <title>Chloroplast acquisition without the gene transfer in kleptoplastic sea slugs, Plakobranchus ocellatus.</title>
        <authorList>
            <person name="Maeda T."/>
            <person name="Takahashi S."/>
            <person name="Yoshida T."/>
            <person name="Shimamura S."/>
            <person name="Takaki Y."/>
            <person name="Nagai Y."/>
            <person name="Toyoda A."/>
            <person name="Suzuki Y."/>
            <person name="Arimoto A."/>
            <person name="Ishii H."/>
            <person name="Satoh N."/>
            <person name="Nishiyama T."/>
            <person name="Hasebe M."/>
            <person name="Maruyama T."/>
            <person name="Minagawa J."/>
            <person name="Obokata J."/>
            <person name="Shigenobu S."/>
        </authorList>
    </citation>
    <scope>NUCLEOTIDE SEQUENCE [LARGE SCALE GENOMIC DNA]</scope>
</reference>
<sequence length="120" mass="13704">MYRLKKNSANCTVLKSLVSLQKINEILSEHLKDRALGFVMTRIKMASKSKYGLRWSCTGKSLALSFHHASSKIYRLISKLFRLPSVSTLRKNMSSLDLKPGLSSKYFASFKSKSYIYDTQ</sequence>